<name>A0A086XXL9_9RHOB</name>
<comment type="caution">
    <text evidence="1">The sequence shown here is derived from an EMBL/GenBank/DDBJ whole genome shotgun (WGS) entry which is preliminary data.</text>
</comment>
<dbReference type="STRING" id="195105.CN97_02725"/>
<evidence type="ECO:0000313" key="1">
    <source>
        <dbReference type="EMBL" id="KFI26769.1"/>
    </source>
</evidence>
<dbReference type="EMBL" id="JGYG01000014">
    <property type="protein sequence ID" value="KFI26769.1"/>
    <property type="molecule type" value="Genomic_DNA"/>
</dbReference>
<dbReference type="InterPro" id="IPR011088">
    <property type="entry name" value="Phage_phiNM3_A0EWY4"/>
</dbReference>
<organism evidence="1 2">
    <name type="scientific">Haematobacter massiliensis</name>
    <dbReference type="NCBI Taxonomy" id="195105"/>
    <lineage>
        <taxon>Bacteria</taxon>
        <taxon>Pseudomonadati</taxon>
        <taxon>Pseudomonadota</taxon>
        <taxon>Alphaproteobacteria</taxon>
        <taxon>Rhodobacterales</taxon>
        <taxon>Paracoccaceae</taxon>
        <taxon>Haematobacter</taxon>
    </lineage>
</organism>
<proteinExistence type="predicted"/>
<evidence type="ECO:0000313" key="2">
    <source>
        <dbReference type="Proteomes" id="UP000028826"/>
    </source>
</evidence>
<protein>
    <submittedName>
        <fullName evidence="1">Uncharacterized protein</fullName>
    </submittedName>
</protein>
<dbReference type="OrthoDB" id="5354324at2"/>
<reference evidence="1 2" key="1">
    <citation type="submission" date="2014-03" db="EMBL/GenBank/DDBJ databases">
        <title>Genome of Haematobacter massiliensis CCUG 47968.</title>
        <authorList>
            <person name="Wang D."/>
            <person name="Wang G."/>
        </authorList>
    </citation>
    <scope>NUCLEOTIDE SEQUENCE [LARGE SCALE GENOMIC DNA]</scope>
    <source>
        <strain evidence="1 2">CCUG 47968</strain>
    </source>
</reference>
<keyword evidence="2" id="KW-1185">Reference proteome</keyword>
<dbReference type="Proteomes" id="UP000028826">
    <property type="component" value="Unassembled WGS sequence"/>
</dbReference>
<dbReference type="Pfam" id="PF07509">
    <property type="entry name" value="DUF1523"/>
    <property type="match status" value="1"/>
</dbReference>
<dbReference type="eggNOG" id="ENOG5032VK6">
    <property type="taxonomic scope" value="Bacteria"/>
</dbReference>
<accession>A0A086XXL9</accession>
<gene>
    <name evidence="1" type="ORF">CN97_02725</name>
</gene>
<dbReference type="AlphaFoldDB" id="A0A086XXL9"/>
<dbReference type="RefSeq" id="WP_035713766.1">
    <property type="nucleotide sequence ID" value="NZ_CAMIFG010000036.1"/>
</dbReference>
<sequence>MRYVKWTLIIVIVGLIGSFLHYTLPRHDTVRIVGTENRRVDFGDNSFFWASPPAGETAQGTRDVRFIQAIRPNGRAIVYRNEDTGWGWPPYFKMDSANLQARAQDLISNANDPKWVSVTRYGWRNEFFSIFPNAMAIRQVSGPDARVIPWASIIILTVLFLLVIWLVVLWRRFRLRTVEPAMSRFDDAIDRADANLDEARDNMSRGWQRFTGWFTGKR</sequence>